<evidence type="ECO:0000256" key="6">
    <source>
        <dbReference type="ARBA" id="ARBA00022777"/>
    </source>
</evidence>
<name>A0A521BZF5_9BACT</name>
<dbReference type="OrthoDB" id="9767435at2"/>
<gene>
    <name evidence="12" type="ORF">SAMN06265219_10422</name>
</gene>
<evidence type="ECO:0000256" key="4">
    <source>
        <dbReference type="ARBA" id="ARBA00022679"/>
    </source>
</evidence>
<sequence>MGFSSFFRSSGNSIDNSFLFDKLLDTTSDLIYFKDTDSRFIKASMQLAKRLGASRMEELIGKTDFDFFSEEHARQAYEDEQQIMETRVPKIGIIEKETFTDGRVLWSSTSKFPLVDESEKVIGTFGISRDITARKQAEDKLKKSKKQLQNSLKEKEVLLAEVHHRVKNNLAVISGMLELQRDHANNTDTGLEMISTMQSRILSIANVHELLYKTENFAEINIRDLVVQLCEDICHSYQSDVKTVSFEIDVDRIILTPNRAVPFSLLMNELIQNSYNHAFTGKKEGEISIVVKRTNGEVEVVYSDNGKGMSESFEEVIEKSNSLGLTLIKTLSKQIEAYAIHSSNSHGFSYRFRFRNPSH</sequence>
<dbReference type="InterPro" id="IPR011495">
    <property type="entry name" value="Sig_transdc_His_kin_sub2_dim/P"/>
</dbReference>
<evidence type="ECO:0000313" key="13">
    <source>
        <dbReference type="Proteomes" id="UP000317557"/>
    </source>
</evidence>
<dbReference type="NCBIfam" id="TIGR00229">
    <property type="entry name" value="sensory_box"/>
    <property type="match status" value="1"/>
</dbReference>
<dbReference type="Pfam" id="PF02518">
    <property type="entry name" value="HATPase_c"/>
    <property type="match status" value="1"/>
</dbReference>
<keyword evidence="5" id="KW-0547">Nucleotide-binding</keyword>
<keyword evidence="7" id="KW-0067">ATP-binding</keyword>
<dbReference type="Gene3D" id="3.30.450.20">
    <property type="entry name" value="PAS domain"/>
    <property type="match status" value="1"/>
</dbReference>
<dbReference type="InterPro" id="IPR003594">
    <property type="entry name" value="HATPase_dom"/>
</dbReference>
<keyword evidence="4" id="KW-0808">Transferase</keyword>
<evidence type="ECO:0000256" key="9">
    <source>
        <dbReference type="SAM" id="Coils"/>
    </source>
</evidence>
<accession>A0A521BZF5</accession>
<dbReference type="Pfam" id="PF07568">
    <property type="entry name" value="HisKA_2"/>
    <property type="match status" value="1"/>
</dbReference>
<dbReference type="InterPro" id="IPR000014">
    <property type="entry name" value="PAS"/>
</dbReference>
<evidence type="ECO:0000259" key="11">
    <source>
        <dbReference type="PROSITE" id="PS50113"/>
    </source>
</evidence>
<organism evidence="12 13">
    <name type="scientific">Gracilimonas mengyeensis</name>
    <dbReference type="NCBI Taxonomy" id="1302730"/>
    <lineage>
        <taxon>Bacteria</taxon>
        <taxon>Pseudomonadati</taxon>
        <taxon>Balneolota</taxon>
        <taxon>Balneolia</taxon>
        <taxon>Balneolales</taxon>
        <taxon>Balneolaceae</taxon>
        <taxon>Gracilimonas</taxon>
    </lineage>
</organism>
<dbReference type="InterPro" id="IPR013656">
    <property type="entry name" value="PAS_4"/>
</dbReference>
<dbReference type="SUPFAM" id="SSF55785">
    <property type="entry name" value="PYP-like sensor domain (PAS domain)"/>
    <property type="match status" value="1"/>
</dbReference>
<dbReference type="AlphaFoldDB" id="A0A521BZF5"/>
<dbReference type="GO" id="GO:0005524">
    <property type="term" value="F:ATP binding"/>
    <property type="evidence" value="ECO:0007669"/>
    <property type="project" value="UniProtKB-KW"/>
</dbReference>
<reference evidence="12 13" key="1">
    <citation type="submission" date="2017-05" db="EMBL/GenBank/DDBJ databases">
        <authorList>
            <person name="Varghese N."/>
            <person name="Submissions S."/>
        </authorList>
    </citation>
    <scope>NUCLEOTIDE SEQUENCE [LARGE SCALE GENOMIC DNA]</scope>
    <source>
        <strain evidence="12 13">DSM 21985</strain>
    </source>
</reference>
<dbReference type="GO" id="GO:0004673">
    <property type="term" value="F:protein histidine kinase activity"/>
    <property type="evidence" value="ECO:0007669"/>
    <property type="project" value="UniProtKB-EC"/>
</dbReference>
<dbReference type="PANTHER" id="PTHR41523">
    <property type="entry name" value="TWO-COMPONENT SYSTEM SENSOR PROTEIN"/>
    <property type="match status" value="1"/>
</dbReference>
<dbReference type="InterPro" id="IPR005467">
    <property type="entry name" value="His_kinase_dom"/>
</dbReference>
<dbReference type="InterPro" id="IPR000700">
    <property type="entry name" value="PAS-assoc_C"/>
</dbReference>
<dbReference type="SUPFAM" id="SSF55874">
    <property type="entry name" value="ATPase domain of HSP90 chaperone/DNA topoisomerase II/histidine kinase"/>
    <property type="match status" value="1"/>
</dbReference>
<evidence type="ECO:0000256" key="2">
    <source>
        <dbReference type="ARBA" id="ARBA00012438"/>
    </source>
</evidence>
<dbReference type="RefSeq" id="WP_142453641.1">
    <property type="nucleotide sequence ID" value="NZ_FXTP01000004.1"/>
</dbReference>
<evidence type="ECO:0000256" key="8">
    <source>
        <dbReference type="ARBA" id="ARBA00023026"/>
    </source>
</evidence>
<dbReference type="PANTHER" id="PTHR41523:SF8">
    <property type="entry name" value="ETHYLENE RESPONSE SENSOR PROTEIN"/>
    <property type="match status" value="1"/>
</dbReference>
<dbReference type="Proteomes" id="UP000317557">
    <property type="component" value="Unassembled WGS sequence"/>
</dbReference>
<dbReference type="PROSITE" id="PS50113">
    <property type="entry name" value="PAC"/>
    <property type="match status" value="1"/>
</dbReference>
<dbReference type="InterPro" id="IPR035965">
    <property type="entry name" value="PAS-like_dom_sf"/>
</dbReference>
<evidence type="ECO:0000259" key="10">
    <source>
        <dbReference type="PROSITE" id="PS50109"/>
    </source>
</evidence>
<keyword evidence="13" id="KW-1185">Reference proteome</keyword>
<evidence type="ECO:0000256" key="1">
    <source>
        <dbReference type="ARBA" id="ARBA00000085"/>
    </source>
</evidence>
<dbReference type="Gene3D" id="3.30.565.10">
    <property type="entry name" value="Histidine kinase-like ATPase, C-terminal domain"/>
    <property type="match status" value="1"/>
</dbReference>
<evidence type="ECO:0000256" key="5">
    <source>
        <dbReference type="ARBA" id="ARBA00022741"/>
    </source>
</evidence>
<keyword evidence="9" id="KW-0175">Coiled coil</keyword>
<dbReference type="CDD" id="cd00130">
    <property type="entry name" value="PAS"/>
    <property type="match status" value="1"/>
</dbReference>
<dbReference type="Pfam" id="PF08448">
    <property type="entry name" value="PAS_4"/>
    <property type="match status" value="1"/>
</dbReference>
<feature type="domain" description="Histidine kinase" evidence="10">
    <location>
        <begin position="161"/>
        <end position="359"/>
    </location>
</feature>
<keyword evidence="8" id="KW-0843">Virulence</keyword>
<evidence type="ECO:0000256" key="3">
    <source>
        <dbReference type="ARBA" id="ARBA00022553"/>
    </source>
</evidence>
<proteinExistence type="predicted"/>
<evidence type="ECO:0000313" key="12">
    <source>
        <dbReference type="EMBL" id="SMO52557.1"/>
    </source>
</evidence>
<dbReference type="EC" id="2.7.13.3" evidence="2"/>
<dbReference type="EMBL" id="FXTP01000004">
    <property type="protein sequence ID" value="SMO52557.1"/>
    <property type="molecule type" value="Genomic_DNA"/>
</dbReference>
<keyword evidence="6" id="KW-0418">Kinase</keyword>
<comment type="catalytic activity">
    <reaction evidence="1">
        <text>ATP + protein L-histidine = ADP + protein N-phospho-L-histidine.</text>
        <dbReference type="EC" id="2.7.13.3"/>
    </reaction>
</comment>
<feature type="domain" description="PAC" evidence="11">
    <location>
        <begin position="82"/>
        <end position="143"/>
    </location>
</feature>
<dbReference type="PROSITE" id="PS50109">
    <property type="entry name" value="HIS_KIN"/>
    <property type="match status" value="1"/>
</dbReference>
<evidence type="ECO:0000256" key="7">
    <source>
        <dbReference type="ARBA" id="ARBA00022840"/>
    </source>
</evidence>
<feature type="coiled-coil region" evidence="9">
    <location>
        <begin position="134"/>
        <end position="165"/>
    </location>
</feature>
<keyword evidence="3" id="KW-0597">Phosphoprotein</keyword>
<protein>
    <recommendedName>
        <fullName evidence="2">histidine kinase</fullName>
        <ecNumber evidence="2">2.7.13.3</ecNumber>
    </recommendedName>
</protein>
<dbReference type="InterPro" id="IPR036890">
    <property type="entry name" value="HATPase_C_sf"/>
</dbReference>